<dbReference type="InterPro" id="IPR050266">
    <property type="entry name" value="AB_hydrolase_sf"/>
</dbReference>
<dbReference type="AlphaFoldDB" id="B7WWH1"/>
<dbReference type="Proteomes" id="UP000003039">
    <property type="component" value="Unassembled WGS sequence"/>
</dbReference>
<dbReference type="RefSeq" id="WP_003052137.1">
    <property type="nucleotide sequence ID" value="NZ_AAUJ02000001.1"/>
</dbReference>
<dbReference type="SUPFAM" id="SSF53474">
    <property type="entry name" value="alpha/beta-Hydrolases"/>
    <property type="match status" value="1"/>
</dbReference>
<dbReference type="EMBL" id="AAUJ02000001">
    <property type="protein sequence ID" value="EED65874.1"/>
    <property type="molecule type" value="Genomic_DNA"/>
</dbReference>
<dbReference type="PRINTS" id="PR00412">
    <property type="entry name" value="EPOXHYDRLASE"/>
</dbReference>
<proteinExistence type="predicted"/>
<reference evidence="2 3" key="1">
    <citation type="journal article" date="2004" name="Appl. Environ. Microbiol.">
        <title>Mineralization of individual congeners of linear alkylbenzenesulfonate by defined pairs of heterotrophic bacteria.</title>
        <authorList>
            <person name="Schleheck D."/>
            <person name="Knepper T.P."/>
            <person name="Fischer K."/>
            <person name="Cook A.M."/>
        </authorList>
    </citation>
    <scope>NUCLEOTIDE SEQUENCE [LARGE SCALE GENOMIC DNA]</scope>
    <source>
        <strain evidence="3">DSM 14576 / KF-1</strain>
    </source>
</reference>
<evidence type="ECO:0000313" key="3">
    <source>
        <dbReference type="Proteomes" id="UP000003039"/>
    </source>
</evidence>
<dbReference type="PANTHER" id="PTHR43798:SF5">
    <property type="entry name" value="MONOACYLGLYCEROL LIPASE ABHD6"/>
    <property type="match status" value="1"/>
</dbReference>
<name>B7WWH1_COMTK</name>
<dbReference type="InterPro" id="IPR000073">
    <property type="entry name" value="AB_hydrolase_1"/>
</dbReference>
<dbReference type="GO" id="GO:0046464">
    <property type="term" value="P:acylglycerol catabolic process"/>
    <property type="evidence" value="ECO:0007669"/>
    <property type="project" value="TreeGrafter"/>
</dbReference>
<feature type="domain" description="AB hydrolase-1" evidence="1">
    <location>
        <begin position="19"/>
        <end position="247"/>
    </location>
</feature>
<protein>
    <submittedName>
        <fullName evidence="2">Alpha/beta hydrolase fold protein</fullName>
    </submittedName>
</protein>
<dbReference type="GO" id="GO:0047372">
    <property type="term" value="F:monoacylglycerol lipase activity"/>
    <property type="evidence" value="ECO:0007669"/>
    <property type="project" value="TreeGrafter"/>
</dbReference>
<gene>
    <name evidence="2" type="ORF">CtesDRAFT_PD0820</name>
</gene>
<keyword evidence="2" id="KW-0378">Hydrolase</keyword>
<sequence length="268" mass="28890">MSTAYRFPDYQVAGAGDTTVFLLHGAYGAKDYFRYEIETLVRSGLRVVAWDAPGYGISPLPKDGLSIEGLAETAGCLIDREGSAANIVLGHSMGGITAPAVYAARPEKVHGVVISATVGSFAQKSPEDQKTFLAERVEPLRAGNTFRDTAGAVIDSMFAPGSKGPMVELVREVALGTHADTFCAAITAITRYDGEPNLKRLHVPTLLLAGEHDKVGRPQGMRSLQTQFVPHAEYACIPDAGHYAFAEQHDLFNGHLLRFIRERVMSVS</sequence>
<accession>B7WWH1</accession>
<dbReference type="OrthoDB" id="9799989at2"/>
<dbReference type="InterPro" id="IPR000639">
    <property type="entry name" value="Epox_hydrolase-like"/>
</dbReference>
<dbReference type="PANTHER" id="PTHR43798">
    <property type="entry name" value="MONOACYLGLYCEROL LIPASE"/>
    <property type="match status" value="1"/>
</dbReference>
<dbReference type="GO" id="GO:0016020">
    <property type="term" value="C:membrane"/>
    <property type="evidence" value="ECO:0007669"/>
    <property type="project" value="TreeGrafter"/>
</dbReference>
<evidence type="ECO:0000313" key="2">
    <source>
        <dbReference type="EMBL" id="EED65874.1"/>
    </source>
</evidence>
<comment type="caution">
    <text evidence="2">The sequence shown here is derived from an EMBL/GenBank/DDBJ whole genome shotgun (WGS) entry which is preliminary data.</text>
</comment>
<dbReference type="Pfam" id="PF00561">
    <property type="entry name" value="Abhydrolase_1"/>
    <property type="match status" value="1"/>
</dbReference>
<organism evidence="2 3">
    <name type="scientific">Comamonas testosteroni (strain DSM 14576 / KF-1)</name>
    <name type="common">Pseudomonas testosteroni</name>
    <dbReference type="NCBI Taxonomy" id="399795"/>
    <lineage>
        <taxon>Bacteria</taxon>
        <taxon>Pseudomonadati</taxon>
        <taxon>Pseudomonadota</taxon>
        <taxon>Betaproteobacteria</taxon>
        <taxon>Burkholderiales</taxon>
        <taxon>Comamonadaceae</taxon>
        <taxon>Comamonas</taxon>
    </lineage>
</organism>
<dbReference type="InterPro" id="IPR029058">
    <property type="entry name" value="AB_hydrolase_fold"/>
</dbReference>
<dbReference type="eggNOG" id="COG2267">
    <property type="taxonomic scope" value="Bacteria"/>
</dbReference>
<dbReference type="PRINTS" id="PR00111">
    <property type="entry name" value="ABHYDROLASE"/>
</dbReference>
<dbReference type="Gene3D" id="3.40.50.1820">
    <property type="entry name" value="alpha/beta hydrolase"/>
    <property type="match status" value="1"/>
</dbReference>
<evidence type="ECO:0000259" key="1">
    <source>
        <dbReference type="Pfam" id="PF00561"/>
    </source>
</evidence>